<feature type="compositionally biased region" description="Low complexity" evidence="1">
    <location>
        <begin position="82"/>
        <end position="238"/>
    </location>
</feature>
<evidence type="ECO:0008006" key="6">
    <source>
        <dbReference type="Google" id="ProtNLM"/>
    </source>
</evidence>
<gene>
    <name evidence="4" type="ORF">BCR36DRAFT_583781</name>
</gene>
<feature type="chain" id="PRO_5013276876" description="Mid2 domain-containing protein" evidence="3">
    <location>
        <begin position="20"/>
        <end position="400"/>
    </location>
</feature>
<keyword evidence="5" id="KW-1185">Reference proteome</keyword>
<comment type="caution">
    <text evidence="4">The sequence shown here is derived from an EMBL/GenBank/DDBJ whole genome shotgun (WGS) entry which is preliminary data.</text>
</comment>
<feature type="region of interest" description="Disordered" evidence="1">
    <location>
        <begin position="72"/>
        <end position="242"/>
    </location>
</feature>
<keyword evidence="2" id="KW-0812">Transmembrane</keyword>
<name>A0A1Y1V8E6_9FUNG</name>
<evidence type="ECO:0000313" key="4">
    <source>
        <dbReference type="EMBL" id="ORX49727.1"/>
    </source>
</evidence>
<evidence type="ECO:0000313" key="5">
    <source>
        <dbReference type="Proteomes" id="UP000193719"/>
    </source>
</evidence>
<accession>A0A1Y1V8E6</accession>
<evidence type="ECO:0000256" key="1">
    <source>
        <dbReference type="SAM" id="MobiDB-lite"/>
    </source>
</evidence>
<reference evidence="4 5" key="2">
    <citation type="submission" date="2016-08" db="EMBL/GenBank/DDBJ databases">
        <title>Pervasive Adenine N6-methylation of Active Genes in Fungi.</title>
        <authorList>
            <consortium name="DOE Joint Genome Institute"/>
            <person name="Mondo S.J."/>
            <person name="Dannebaum R.O."/>
            <person name="Kuo R.C."/>
            <person name="Labutti K."/>
            <person name="Haridas S."/>
            <person name="Kuo A."/>
            <person name="Salamov A."/>
            <person name="Ahrendt S.R."/>
            <person name="Lipzen A."/>
            <person name="Sullivan W."/>
            <person name="Andreopoulos W.B."/>
            <person name="Clum A."/>
            <person name="Lindquist E."/>
            <person name="Daum C."/>
            <person name="Ramamoorthy G.K."/>
            <person name="Gryganskyi A."/>
            <person name="Culley D."/>
            <person name="Magnuson J.K."/>
            <person name="James T.Y."/>
            <person name="O'Malley M.A."/>
            <person name="Stajich J.E."/>
            <person name="Spatafora J.W."/>
            <person name="Visel A."/>
            <person name="Grigoriev I.V."/>
        </authorList>
    </citation>
    <scope>NUCLEOTIDE SEQUENCE [LARGE SCALE GENOMIC DNA]</scope>
    <source>
        <strain evidence="5">finn</strain>
    </source>
</reference>
<keyword evidence="2" id="KW-1133">Transmembrane helix</keyword>
<dbReference type="AlphaFoldDB" id="A0A1Y1V8E6"/>
<feature type="signal peptide" evidence="3">
    <location>
        <begin position="1"/>
        <end position="19"/>
    </location>
</feature>
<dbReference type="Proteomes" id="UP000193719">
    <property type="component" value="Unassembled WGS sequence"/>
</dbReference>
<keyword evidence="2" id="KW-0472">Membrane</keyword>
<evidence type="ECO:0000256" key="3">
    <source>
        <dbReference type="SAM" id="SignalP"/>
    </source>
</evidence>
<organism evidence="4 5">
    <name type="scientific">Piromyces finnis</name>
    <dbReference type="NCBI Taxonomy" id="1754191"/>
    <lineage>
        <taxon>Eukaryota</taxon>
        <taxon>Fungi</taxon>
        <taxon>Fungi incertae sedis</taxon>
        <taxon>Chytridiomycota</taxon>
        <taxon>Chytridiomycota incertae sedis</taxon>
        <taxon>Neocallimastigomycetes</taxon>
        <taxon>Neocallimastigales</taxon>
        <taxon>Neocallimastigaceae</taxon>
        <taxon>Piromyces</taxon>
    </lineage>
</organism>
<evidence type="ECO:0000256" key="2">
    <source>
        <dbReference type="SAM" id="Phobius"/>
    </source>
</evidence>
<dbReference type="STRING" id="1754191.A0A1Y1V8E6"/>
<feature type="transmembrane region" description="Helical" evidence="2">
    <location>
        <begin position="258"/>
        <end position="280"/>
    </location>
</feature>
<reference evidence="4 5" key="1">
    <citation type="submission" date="2016-08" db="EMBL/GenBank/DDBJ databases">
        <title>Genomes of anaerobic fungi encode conserved fungal cellulosomes for biomass hydrolysis.</title>
        <authorList>
            <consortium name="DOE Joint Genome Institute"/>
            <person name="Haitjema C.H."/>
            <person name="Gilmore S.P."/>
            <person name="Henske J.K."/>
            <person name="Solomon K.V."/>
            <person name="De Groot R."/>
            <person name="Kuo A."/>
            <person name="Mondo S.J."/>
            <person name="Salamov A.A."/>
            <person name="Labutti K."/>
            <person name="Zhao Z."/>
            <person name="Chiniquy J."/>
            <person name="Barry K."/>
            <person name="Brewer H.M."/>
            <person name="Purvine S.O."/>
            <person name="Wright A.T."/>
            <person name="Boxma B."/>
            <person name="Van Alen T."/>
            <person name="Hackstein J.H."/>
            <person name="Baker S.E."/>
            <person name="Grigoriev I.V."/>
            <person name="O'Malley M.A."/>
        </authorList>
    </citation>
    <scope>NUCLEOTIDE SEQUENCE [LARGE SCALE GENOMIC DNA]</scope>
    <source>
        <strain evidence="5">finn</strain>
    </source>
</reference>
<sequence length="400" mass="44427">MKIISLIGFLSLIVPISLSSIIKIDDVEIPIHLDLDRSDILTSGVINIDLENGINIEKRQIDNNFFNSMFGSKNNGKDKDNNFGNDNFSQGNNDNDLNNSSGNDSNNNNNNNNGSDNNNGNNSGDMNNGSNNNNNFNDNINNPNNGNMNNNNNGNNNNNSNDNNNNNNNNMNNGIMNNGNSDNNNNNINDPNFNNPLGNNEPIQNVTQPVQPTFTTQPPAITQSYPTSSPSPTLNSNNGTIVEGGKKEKTNLLSPQFIVVYCVLGGIGVIILLLTISALFKSIRRKHSSKGFNAGFNNQFENDAYYEGGGYFGYQTNVTQPRPTYDYDTRRPAYNQYEMEYGNGGAYTNQVYDNQAYQQDYGTMQYQNQNYGAVQYQDQNYGTLNYQPQPQQPQQGYANY</sequence>
<dbReference type="OrthoDB" id="10686324at2759"/>
<keyword evidence="3" id="KW-0732">Signal</keyword>
<protein>
    <recommendedName>
        <fullName evidence="6">Mid2 domain-containing protein</fullName>
    </recommendedName>
</protein>
<dbReference type="EMBL" id="MCFH01000023">
    <property type="protein sequence ID" value="ORX49727.1"/>
    <property type="molecule type" value="Genomic_DNA"/>
</dbReference>
<proteinExistence type="predicted"/>